<dbReference type="Pfam" id="PF09839">
    <property type="entry name" value="DUF2066"/>
    <property type="match status" value="1"/>
</dbReference>
<dbReference type="OrthoDB" id="6195299at2"/>
<gene>
    <name evidence="1" type="ORF">B1199_16790</name>
</gene>
<accession>A0A244CND2</accession>
<dbReference type="Proteomes" id="UP000194841">
    <property type="component" value="Unassembled WGS sequence"/>
</dbReference>
<dbReference type="InterPro" id="IPR018642">
    <property type="entry name" value="DUF2066"/>
</dbReference>
<evidence type="ECO:0000313" key="2">
    <source>
        <dbReference type="Proteomes" id="UP000194841"/>
    </source>
</evidence>
<keyword evidence="2" id="KW-1185">Reference proteome</keyword>
<evidence type="ECO:0000313" key="1">
    <source>
        <dbReference type="EMBL" id="OUL57016.1"/>
    </source>
</evidence>
<protein>
    <recommendedName>
        <fullName evidence="3">DUF2066 domain-containing protein</fullName>
    </recommendedName>
</protein>
<name>A0A244CND2_PSEDV</name>
<evidence type="ECO:0008006" key="3">
    <source>
        <dbReference type="Google" id="ProtNLM"/>
    </source>
</evidence>
<reference evidence="1 2" key="1">
    <citation type="submission" date="2017-02" db="EMBL/GenBank/DDBJ databases">
        <title>Pseudoalteromonas ulvae TC14 Genome.</title>
        <authorList>
            <person name="Molmeret M."/>
        </authorList>
    </citation>
    <scope>NUCLEOTIDE SEQUENCE [LARGE SCALE GENOMIC DNA]</scope>
    <source>
        <strain evidence="1">TC14</strain>
    </source>
</reference>
<dbReference type="EMBL" id="MWPV01000005">
    <property type="protein sequence ID" value="OUL57016.1"/>
    <property type="molecule type" value="Genomic_DNA"/>
</dbReference>
<dbReference type="AlphaFoldDB" id="A0A244CND2"/>
<organism evidence="1 2">
    <name type="scientific">Pseudoalteromonas ulvae</name>
    <dbReference type="NCBI Taxonomy" id="107327"/>
    <lineage>
        <taxon>Bacteria</taxon>
        <taxon>Pseudomonadati</taxon>
        <taxon>Pseudomonadota</taxon>
        <taxon>Gammaproteobacteria</taxon>
        <taxon>Alteromonadales</taxon>
        <taxon>Pseudoalteromonadaceae</taxon>
        <taxon>Pseudoalteromonas</taxon>
    </lineage>
</organism>
<sequence length="372" mass="42752">MVLICLLLCFRIVALSLLDDLFVYRIIFLIFLLLSSKCIQSAEVSDLYQFKVLVSDKSTYSRDQASKAALLGVLTKVSGSTVDSELPEIKDAFNNISQFMRKYQYQDAEYGEQYLIIRFDNNKVDSLLNETGYPIWGNRRPLVLIWLAFEDAFQRDLVTREGFPQIEQVLSDQSQKRALPIVLPLLDLEDRVNITVSDVWANFSEPVNLASKRYNPERIVTARLYKPHQQTSWHLDWRFTHDSELAIESIIGDQQQVISQMIDDISSALAGRYGVNKSQENNQRGELFMLSSVDSYIELEHAKRRLLTLNVVQDIKIESIADSKVTLKLILNGSTQDLVNTLSLDKGFKRIFDPFAPVDENTIEHYQWLGLR</sequence>
<proteinExistence type="predicted"/>
<comment type="caution">
    <text evidence="1">The sequence shown here is derived from an EMBL/GenBank/DDBJ whole genome shotgun (WGS) entry which is preliminary data.</text>
</comment>